<dbReference type="Gene3D" id="3.90.950.10">
    <property type="match status" value="1"/>
</dbReference>
<dbReference type="STRING" id="679897.HMU09560"/>
<dbReference type="SUPFAM" id="SSF52972">
    <property type="entry name" value="ITPase-like"/>
    <property type="match status" value="1"/>
</dbReference>
<proteinExistence type="inferred from homology"/>
<dbReference type="PANTHER" id="PTHR11067">
    <property type="entry name" value="INOSINE TRIPHOSPHATE PYROPHOSPHATASE/HAM1 PROTEIN"/>
    <property type="match status" value="1"/>
</dbReference>
<dbReference type="CDD" id="cd00515">
    <property type="entry name" value="HAM1"/>
    <property type="match status" value="1"/>
</dbReference>
<feature type="binding site" evidence="10">
    <location>
        <begin position="10"/>
        <end position="15"/>
    </location>
    <ligand>
        <name>substrate</name>
    </ligand>
</feature>
<keyword evidence="7 10" id="KW-0546">Nucleotide metabolism</keyword>
<reference evidence="11 12" key="1">
    <citation type="journal article" date="2010" name="BMC Genomics">
        <title>Comparative genomics and proteomics of Helicobacter mustelae, an ulcerogenic and carcinogenic gastric pathogen.</title>
        <authorList>
            <person name="O'Toole P.W."/>
            <person name="Snelling W.J."/>
            <person name="Canchaya C."/>
            <person name="Forde B.M."/>
            <person name="Hardie K.R."/>
            <person name="Josenhans C."/>
            <person name="Graham R.L.J."/>
            <person name="McMullan G."/>
            <person name="Parkhill J."/>
            <person name="Belda E."/>
            <person name="Bentley S.D."/>
        </authorList>
    </citation>
    <scope>NUCLEOTIDE SEQUENCE [LARGE SCALE GENOMIC DNA]</scope>
    <source>
        <strain evidence="12">ATCC 43772 / LMG 18044 / NCTC 12198 / 12198</strain>
    </source>
</reference>
<evidence type="ECO:0000256" key="7">
    <source>
        <dbReference type="ARBA" id="ARBA00023080"/>
    </source>
</evidence>
<keyword evidence="3 10" id="KW-0479">Metal-binding</keyword>
<accession>D3UI90</accession>
<evidence type="ECO:0000256" key="6">
    <source>
        <dbReference type="ARBA" id="ARBA00022842"/>
    </source>
</evidence>
<dbReference type="Pfam" id="PF01725">
    <property type="entry name" value="Ham1p_like"/>
    <property type="match status" value="1"/>
</dbReference>
<dbReference type="HOGENOM" id="CLU_082080_0_2_7"/>
<dbReference type="GO" id="GO:0046872">
    <property type="term" value="F:metal ion binding"/>
    <property type="evidence" value="ECO:0007669"/>
    <property type="project" value="UniProtKB-KW"/>
</dbReference>
<comment type="catalytic activity">
    <reaction evidence="9 10">
        <text>XTP + H2O = XMP + diphosphate + H(+)</text>
        <dbReference type="Rhea" id="RHEA:28610"/>
        <dbReference type="ChEBI" id="CHEBI:15377"/>
        <dbReference type="ChEBI" id="CHEBI:15378"/>
        <dbReference type="ChEBI" id="CHEBI:33019"/>
        <dbReference type="ChEBI" id="CHEBI:57464"/>
        <dbReference type="ChEBI" id="CHEBI:61314"/>
        <dbReference type="EC" id="3.6.1.66"/>
    </reaction>
</comment>
<dbReference type="InterPro" id="IPR029001">
    <property type="entry name" value="ITPase-like_fam"/>
</dbReference>
<comment type="cofactor">
    <cofactor evidence="10">
        <name>Mg(2+)</name>
        <dbReference type="ChEBI" id="CHEBI:18420"/>
    </cofactor>
    <text evidence="10">Binds 1 Mg(2+) ion per subunit.</text>
</comment>
<name>D3UI90_HELM1</name>
<organism evidence="11 12">
    <name type="scientific">Helicobacter mustelae (strain ATCC 43772 / CCUG 25715 / CIP 103759 / LMG 18044 / NCTC 12198 / R85-136P)</name>
    <name type="common">Campylobacter mustelae</name>
    <dbReference type="NCBI Taxonomy" id="679897"/>
    <lineage>
        <taxon>Bacteria</taxon>
        <taxon>Pseudomonadati</taxon>
        <taxon>Campylobacterota</taxon>
        <taxon>Epsilonproteobacteria</taxon>
        <taxon>Campylobacterales</taxon>
        <taxon>Helicobacteraceae</taxon>
        <taxon>Helicobacter</taxon>
    </lineage>
</organism>
<dbReference type="Proteomes" id="UP000001522">
    <property type="component" value="Chromosome"/>
</dbReference>
<dbReference type="RefSeq" id="WP_013023285.1">
    <property type="nucleotide sequence ID" value="NC_013949.1"/>
</dbReference>
<gene>
    <name evidence="11" type="ordered locus">HMU09560</name>
</gene>
<comment type="function">
    <text evidence="10">Pyrophosphatase that catalyzes the hydrolysis of nucleoside triphosphates to their monophosphate derivatives, with a high preference for the non-canonical purine nucleotides XTP (xanthosine triphosphate), dITP (deoxyinosine triphosphate) and ITP. Seems to function as a house-cleaning enzyme that removes non-canonical purine nucleotides from the nucleotide pool, thus preventing their incorporation into DNA/RNA and avoiding chromosomal lesions.</text>
</comment>
<dbReference type="GO" id="GO:0017111">
    <property type="term" value="F:ribonucleoside triphosphate phosphatase activity"/>
    <property type="evidence" value="ECO:0007669"/>
    <property type="project" value="InterPro"/>
</dbReference>
<dbReference type="GO" id="GO:0009146">
    <property type="term" value="P:purine nucleoside triphosphate catabolic process"/>
    <property type="evidence" value="ECO:0007669"/>
    <property type="project" value="UniProtKB-UniRule"/>
</dbReference>
<dbReference type="GO" id="GO:0005829">
    <property type="term" value="C:cytosol"/>
    <property type="evidence" value="ECO:0007669"/>
    <property type="project" value="TreeGrafter"/>
</dbReference>
<evidence type="ECO:0000256" key="3">
    <source>
        <dbReference type="ARBA" id="ARBA00022723"/>
    </source>
</evidence>
<evidence type="ECO:0000256" key="9">
    <source>
        <dbReference type="ARBA" id="ARBA00052017"/>
    </source>
</evidence>
<comment type="subunit">
    <text evidence="2 10">Homodimer.</text>
</comment>
<dbReference type="EC" id="3.6.1.66" evidence="10"/>
<keyword evidence="5 10" id="KW-0378">Hydrolase</keyword>
<sequence>MQKIKIVIASQNVGKIREIKEILGEEYEVLGKKEMGIEQEIEESAKDFLGNARLKAVGIFEALKEKKDVLVLSDDSGICVDALDGMPGVYSARYASLDPLNVQEENDAINRAHLISALQKKNLASSPARFVCAAVLYGNYQGRLINLHAQGECLGVVHDYERGEWGFGYDSLFEPLGMSQRMAELSPHQKNQISHRFKALYSLFEAWEKHKNLA</sequence>
<evidence type="ECO:0000313" key="12">
    <source>
        <dbReference type="Proteomes" id="UP000001522"/>
    </source>
</evidence>
<evidence type="ECO:0000256" key="4">
    <source>
        <dbReference type="ARBA" id="ARBA00022741"/>
    </source>
</evidence>
<evidence type="ECO:0000256" key="8">
    <source>
        <dbReference type="ARBA" id="ARBA00051875"/>
    </source>
</evidence>
<dbReference type="AlphaFoldDB" id="D3UI90"/>
<dbReference type="GO" id="GO:0000166">
    <property type="term" value="F:nucleotide binding"/>
    <property type="evidence" value="ECO:0007669"/>
    <property type="project" value="UniProtKB-KW"/>
</dbReference>
<dbReference type="InterPro" id="IPR020922">
    <property type="entry name" value="dITP/XTP_pyrophosphatase"/>
</dbReference>
<comment type="similarity">
    <text evidence="1 10">Belongs to the HAM1 NTPase family.</text>
</comment>
<protein>
    <recommendedName>
        <fullName evidence="10">dITP/XTP pyrophosphatase</fullName>
        <ecNumber evidence="10">3.6.1.66</ecNumber>
    </recommendedName>
    <alternativeName>
        <fullName evidence="10">Non-canonical purine NTP pyrophosphatase</fullName>
    </alternativeName>
    <alternativeName>
        <fullName evidence="10">Non-standard purine NTP pyrophosphatase</fullName>
    </alternativeName>
    <alternativeName>
        <fullName evidence="10">Nucleoside-triphosphate diphosphatase</fullName>
    </alternativeName>
    <alternativeName>
        <fullName evidence="10">Nucleoside-triphosphate pyrophosphatase</fullName>
        <shortName evidence="10">NTPase</shortName>
    </alternativeName>
</protein>
<feature type="binding site" evidence="10">
    <location>
        <position position="76"/>
    </location>
    <ligand>
        <name>substrate</name>
    </ligand>
</feature>
<evidence type="ECO:0000313" key="11">
    <source>
        <dbReference type="EMBL" id="CBG40213.1"/>
    </source>
</evidence>
<dbReference type="HAMAP" id="MF_01405">
    <property type="entry name" value="Non_canon_purine_NTPase"/>
    <property type="match status" value="1"/>
</dbReference>
<comment type="catalytic activity">
    <reaction evidence="10">
        <text>ITP + H2O = IMP + diphosphate + H(+)</text>
        <dbReference type="Rhea" id="RHEA:29399"/>
        <dbReference type="ChEBI" id="CHEBI:15377"/>
        <dbReference type="ChEBI" id="CHEBI:15378"/>
        <dbReference type="ChEBI" id="CHEBI:33019"/>
        <dbReference type="ChEBI" id="CHEBI:58053"/>
        <dbReference type="ChEBI" id="CHEBI:61402"/>
        <dbReference type="EC" id="3.6.1.66"/>
    </reaction>
</comment>
<dbReference type="GO" id="GO:0036222">
    <property type="term" value="F:XTP diphosphatase activity"/>
    <property type="evidence" value="ECO:0007669"/>
    <property type="project" value="UniProtKB-UniRule"/>
</dbReference>
<evidence type="ECO:0000256" key="2">
    <source>
        <dbReference type="ARBA" id="ARBA00011738"/>
    </source>
</evidence>
<feature type="binding site" evidence="10">
    <location>
        <begin position="195"/>
        <end position="196"/>
    </location>
    <ligand>
        <name>substrate</name>
    </ligand>
</feature>
<dbReference type="PANTHER" id="PTHR11067:SF9">
    <property type="entry name" value="INOSINE TRIPHOSPHATE PYROPHOSPHATASE"/>
    <property type="match status" value="1"/>
</dbReference>
<evidence type="ECO:0000256" key="1">
    <source>
        <dbReference type="ARBA" id="ARBA00008023"/>
    </source>
</evidence>
<dbReference type="FunFam" id="3.90.950.10:FF:000001">
    <property type="entry name" value="dITP/XTP pyrophosphatase"/>
    <property type="match status" value="1"/>
</dbReference>
<keyword evidence="4 10" id="KW-0547">Nucleotide-binding</keyword>
<dbReference type="KEGG" id="hms:HMU09560"/>
<keyword evidence="6 10" id="KW-0460">Magnesium</keyword>
<evidence type="ECO:0000256" key="10">
    <source>
        <dbReference type="HAMAP-Rule" id="MF_01405"/>
    </source>
</evidence>
<keyword evidence="12" id="KW-1185">Reference proteome</keyword>
<feature type="binding site" evidence="10">
    <location>
        <position position="75"/>
    </location>
    <ligand>
        <name>Mg(2+)</name>
        <dbReference type="ChEBI" id="CHEBI:18420"/>
    </ligand>
</feature>
<feature type="binding site" evidence="10">
    <location>
        <begin position="167"/>
        <end position="170"/>
    </location>
    <ligand>
        <name>substrate</name>
    </ligand>
</feature>
<dbReference type="EMBL" id="FN555004">
    <property type="protein sequence ID" value="CBG40213.1"/>
    <property type="molecule type" value="Genomic_DNA"/>
</dbReference>
<comment type="catalytic activity">
    <reaction evidence="8 10">
        <text>dITP + H2O = dIMP + diphosphate + H(+)</text>
        <dbReference type="Rhea" id="RHEA:28342"/>
        <dbReference type="ChEBI" id="CHEBI:15377"/>
        <dbReference type="ChEBI" id="CHEBI:15378"/>
        <dbReference type="ChEBI" id="CHEBI:33019"/>
        <dbReference type="ChEBI" id="CHEBI:61194"/>
        <dbReference type="ChEBI" id="CHEBI:61382"/>
        <dbReference type="EC" id="3.6.1.66"/>
    </reaction>
</comment>
<feature type="active site" description="Proton acceptor" evidence="10">
    <location>
        <position position="75"/>
    </location>
</feature>
<dbReference type="InterPro" id="IPR002637">
    <property type="entry name" value="RdgB/HAM1"/>
</dbReference>
<feature type="binding site" evidence="10">
    <location>
        <position position="190"/>
    </location>
    <ligand>
        <name>substrate</name>
    </ligand>
</feature>
<evidence type="ECO:0000256" key="5">
    <source>
        <dbReference type="ARBA" id="ARBA00022801"/>
    </source>
</evidence>
<dbReference type="GO" id="GO:0036220">
    <property type="term" value="F:ITP diphosphatase activity"/>
    <property type="evidence" value="ECO:0007669"/>
    <property type="project" value="UniProtKB-UniRule"/>
</dbReference>
<dbReference type="GO" id="GO:0009117">
    <property type="term" value="P:nucleotide metabolic process"/>
    <property type="evidence" value="ECO:0007669"/>
    <property type="project" value="UniProtKB-KW"/>
</dbReference>
<dbReference type="GO" id="GO:0035870">
    <property type="term" value="F:dITP diphosphatase activity"/>
    <property type="evidence" value="ECO:0007669"/>
    <property type="project" value="UniProtKB-UniRule"/>
</dbReference>
<dbReference type="eggNOG" id="COG0127">
    <property type="taxonomic scope" value="Bacteria"/>
</dbReference>
<feature type="binding site" evidence="10">
    <location>
        <position position="42"/>
    </location>
    <ligand>
        <name>Mg(2+)</name>
        <dbReference type="ChEBI" id="CHEBI:18420"/>
    </ligand>
</feature>